<keyword evidence="2" id="KW-0812">Transmembrane</keyword>
<feature type="transmembrane region" description="Helical" evidence="2">
    <location>
        <begin position="43"/>
        <end position="64"/>
    </location>
</feature>
<accession>A0A8W8NZF7</accession>
<feature type="transmembrane region" description="Helical" evidence="2">
    <location>
        <begin position="6"/>
        <end position="31"/>
    </location>
</feature>
<evidence type="ECO:0000256" key="1">
    <source>
        <dbReference type="SAM" id="MobiDB-lite"/>
    </source>
</evidence>
<keyword evidence="4" id="KW-1185">Reference proteome</keyword>
<evidence type="ECO:0000313" key="3">
    <source>
        <dbReference type="EnsemblMetazoa" id="G8461.1:cds"/>
    </source>
</evidence>
<feature type="compositionally biased region" description="Gly residues" evidence="1">
    <location>
        <begin position="102"/>
        <end position="115"/>
    </location>
</feature>
<feature type="compositionally biased region" description="Basic residues" evidence="1">
    <location>
        <begin position="118"/>
        <end position="129"/>
    </location>
</feature>
<keyword evidence="2" id="KW-0472">Membrane</keyword>
<feature type="region of interest" description="Disordered" evidence="1">
    <location>
        <begin position="102"/>
        <end position="129"/>
    </location>
</feature>
<organism evidence="3 4">
    <name type="scientific">Magallana gigas</name>
    <name type="common">Pacific oyster</name>
    <name type="synonym">Crassostrea gigas</name>
    <dbReference type="NCBI Taxonomy" id="29159"/>
    <lineage>
        <taxon>Eukaryota</taxon>
        <taxon>Metazoa</taxon>
        <taxon>Spiralia</taxon>
        <taxon>Lophotrochozoa</taxon>
        <taxon>Mollusca</taxon>
        <taxon>Bivalvia</taxon>
        <taxon>Autobranchia</taxon>
        <taxon>Pteriomorphia</taxon>
        <taxon>Ostreida</taxon>
        <taxon>Ostreoidea</taxon>
        <taxon>Ostreidae</taxon>
        <taxon>Magallana</taxon>
    </lineage>
</organism>
<protein>
    <submittedName>
        <fullName evidence="3">Uncharacterized protein</fullName>
    </submittedName>
</protein>
<evidence type="ECO:0000313" key="4">
    <source>
        <dbReference type="Proteomes" id="UP000005408"/>
    </source>
</evidence>
<dbReference type="EnsemblMetazoa" id="G8461.1">
    <property type="protein sequence ID" value="G8461.1:cds"/>
    <property type="gene ID" value="G8461"/>
</dbReference>
<evidence type="ECO:0000256" key="2">
    <source>
        <dbReference type="SAM" id="Phobius"/>
    </source>
</evidence>
<dbReference type="AlphaFoldDB" id="A0A8W8NZF7"/>
<reference evidence="3" key="1">
    <citation type="submission" date="2022-08" db="UniProtKB">
        <authorList>
            <consortium name="EnsemblMetazoa"/>
        </authorList>
    </citation>
    <scope>IDENTIFICATION</scope>
    <source>
        <strain evidence="3">05x7-T-G4-1.051#20</strain>
    </source>
</reference>
<keyword evidence="2" id="KW-1133">Transmembrane helix</keyword>
<dbReference type="Proteomes" id="UP000005408">
    <property type="component" value="Unassembled WGS sequence"/>
</dbReference>
<proteinExistence type="predicted"/>
<sequence>MSVLNLHAFNVCYITLVSVTPTYTALSICNCWWYRWQKKTMKFIFLLLVSVVLMNVNVTGVQMIPNMSGNGKPRRYMYFLHVPGGGAGGGAGGGGGGAIEGGGRTAGGAGAGGGVWKTRTRGQHRRTDS</sequence>
<name>A0A8W8NZF7_MAGGI</name>